<dbReference type="GO" id="GO:0046872">
    <property type="term" value="F:metal ion binding"/>
    <property type="evidence" value="ECO:0007669"/>
    <property type="project" value="UniProtKB-UniRule"/>
</dbReference>
<dbReference type="EC" id="3.6.4.6" evidence="7"/>
<evidence type="ECO:0000256" key="6">
    <source>
        <dbReference type="RuleBase" id="RU003651"/>
    </source>
</evidence>
<evidence type="ECO:0000256" key="1">
    <source>
        <dbReference type="ARBA" id="ARBA00006914"/>
    </source>
</evidence>
<comment type="cofactor">
    <cofactor evidence="7">
        <name>Mg(2+)</name>
        <dbReference type="ChEBI" id="CHEBI:18420"/>
    </cofactor>
    <text evidence="7">Binds 1 Mg(2+) ion per subunit.</text>
</comment>
<accession>A0A9W7L694</accession>
<evidence type="ECO:0000256" key="8">
    <source>
        <dbReference type="SAM" id="MobiDB-lite"/>
    </source>
</evidence>
<dbReference type="Pfam" id="PF13738">
    <property type="entry name" value="Pyr_redox_3"/>
    <property type="match status" value="2"/>
</dbReference>
<sequence length="655" mass="70593">MSRWVGGSERLVRELFGEAVREYEERGDESELHVVVIDEIDAAFRRRGGAGEGEGGVARDSTVNQMLGILDGVKELENVLVIGMTNSPELLDKALLRNGRLEVKIEIPKPDDEGRRDIAKIAFRTLRDSGRLSKPVEAFIYGDGVFRWWSSTGVRGWRRGRDLTKHTKGMTGADIKAVVRSAVSFALERGASASGLGVAKALLHADPTLDVVILESSSTIGSSFLSWPPSTRFISPSFYSNPFTSPDLNQISPINDVGPSAYLSSLPPSPSHPPPLDTQHPTGPEYAAYLTSLASAPLNPSTPHHTLLSHVTFSTPVLSINPLPLPTPTSKPAFKLLLSPPKNSSTPTSLYARYVIYAGGEYRHPYLPPFTLNRSDACLHYSDIKSWGGEGDWVIVGAGEAGVDAACNIHEAGGVGGGTITVIDKNKGSGGEEVGKRDVAEDPSTTLTPRTRMRLRRAIEGGGRINVIRGFTCTDVGIGEDGSYTATLVNGGGEGREVRADNRIVMATGFKVGGSEGCVLNGICEYDGEGRPVLDEGCDESKRTKGVFVVGPMVKHKAEKGCEHEGGGEQEEAQDVIFCFIYKFRTRFALVAGEIISRLVLDYHVCQDTGEIDEEGRNKLMDVEDMMEVYKDKGMLVTDLSKAVCGEVTSCGKSC</sequence>
<keyword evidence="11" id="KW-1185">Reference proteome</keyword>
<dbReference type="InterPro" id="IPR003960">
    <property type="entry name" value="ATPase_AAA_CS"/>
</dbReference>
<evidence type="ECO:0000259" key="9">
    <source>
        <dbReference type="Pfam" id="PF00004"/>
    </source>
</evidence>
<dbReference type="Gene3D" id="3.40.50.300">
    <property type="entry name" value="P-loop containing nucleotide triphosphate hydrolases"/>
    <property type="match status" value="1"/>
</dbReference>
<evidence type="ECO:0000313" key="11">
    <source>
        <dbReference type="Proteomes" id="UP001165065"/>
    </source>
</evidence>
<proteinExistence type="inferred from homology"/>
<keyword evidence="2 7" id="KW-0813">Transport</keyword>
<keyword evidence="7" id="KW-0963">Cytoplasm</keyword>
<feature type="domain" description="ATPase AAA-type core" evidence="9">
    <location>
        <begin position="2"/>
        <end position="108"/>
    </location>
</feature>
<organism evidence="10 11">
    <name type="scientific">Triparma columacea</name>
    <dbReference type="NCBI Taxonomy" id="722753"/>
    <lineage>
        <taxon>Eukaryota</taxon>
        <taxon>Sar</taxon>
        <taxon>Stramenopiles</taxon>
        <taxon>Ochrophyta</taxon>
        <taxon>Bolidophyceae</taxon>
        <taxon>Parmales</taxon>
        <taxon>Triparmaceae</taxon>
        <taxon>Triparma</taxon>
    </lineage>
</organism>
<dbReference type="GO" id="GO:0035494">
    <property type="term" value="P:SNARE complex disassembly"/>
    <property type="evidence" value="ECO:0007669"/>
    <property type="project" value="InterPro"/>
</dbReference>
<name>A0A9W7L694_9STRA</name>
<dbReference type="Pfam" id="PF00004">
    <property type="entry name" value="AAA"/>
    <property type="match status" value="1"/>
</dbReference>
<dbReference type="InterPro" id="IPR039812">
    <property type="entry name" value="Vesicle-fus_ATPase"/>
</dbReference>
<dbReference type="Gene3D" id="3.50.50.60">
    <property type="entry name" value="FAD/NAD(P)-binding domain"/>
    <property type="match status" value="2"/>
</dbReference>
<dbReference type="InterPro" id="IPR003959">
    <property type="entry name" value="ATPase_AAA_core"/>
</dbReference>
<reference evidence="11" key="1">
    <citation type="journal article" date="2023" name="Commun. Biol.">
        <title>Genome analysis of Parmales, the sister group of diatoms, reveals the evolutionary specialization of diatoms from phago-mixotrophs to photoautotrophs.</title>
        <authorList>
            <person name="Ban H."/>
            <person name="Sato S."/>
            <person name="Yoshikawa S."/>
            <person name="Yamada K."/>
            <person name="Nakamura Y."/>
            <person name="Ichinomiya M."/>
            <person name="Sato N."/>
            <person name="Blanc-Mathieu R."/>
            <person name="Endo H."/>
            <person name="Kuwata A."/>
            <person name="Ogata H."/>
        </authorList>
    </citation>
    <scope>NUCLEOTIDE SEQUENCE [LARGE SCALE GENOMIC DNA]</scope>
</reference>
<evidence type="ECO:0000256" key="3">
    <source>
        <dbReference type="ARBA" id="ARBA00022741"/>
    </source>
</evidence>
<dbReference type="SUPFAM" id="SSF51905">
    <property type="entry name" value="FAD/NAD(P)-binding domain"/>
    <property type="match status" value="1"/>
</dbReference>
<gene>
    <name evidence="10" type="ORF">TrCOL_g2344</name>
</gene>
<dbReference type="AlphaFoldDB" id="A0A9W7L694"/>
<keyword evidence="4 6" id="KW-0067">ATP-binding</keyword>
<comment type="subcellular location">
    <subcellularLocation>
        <location evidence="7">Cytoplasm</location>
    </subcellularLocation>
</comment>
<evidence type="ECO:0000256" key="5">
    <source>
        <dbReference type="ARBA" id="ARBA00022927"/>
    </source>
</evidence>
<keyword evidence="7" id="KW-0378">Hydrolase</keyword>
<dbReference type="OrthoDB" id="66881at2759"/>
<dbReference type="PANTHER" id="PTHR23078">
    <property type="entry name" value="VESICULAR-FUSION PROTEIN NSF"/>
    <property type="match status" value="1"/>
</dbReference>
<evidence type="ECO:0000313" key="10">
    <source>
        <dbReference type="EMBL" id="GMI33106.1"/>
    </source>
</evidence>
<keyword evidence="5 7" id="KW-0653">Protein transport</keyword>
<keyword evidence="7" id="KW-0931">ER-Golgi transport</keyword>
<dbReference type="EMBL" id="BRYA01000026">
    <property type="protein sequence ID" value="GMI33106.1"/>
    <property type="molecule type" value="Genomic_DNA"/>
</dbReference>
<comment type="similarity">
    <text evidence="1 6">Belongs to the AAA ATPase family.</text>
</comment>
<dbReference type="GO" id="GO:0005524">
    <property type="term" value="F:ATP binding"/>
    <property type="evidence" value="ECO:0007669"/>
    <property type="project" value="UniProtKB-UniRule"/>
</dbReference>
<comment type="function">
    <text evidence="7">Required for vesicle-mediated transport. Catalyzes the fusion of transport vesicles within the Golgi cisternae. Is also required for transport from the endoplasmic reticulum to the Golgi stack. Seems to function as a fusion protein required for the delivery of cargo proteins to all compartments of the Golgi stack independent of vesicle origin.</text>
</comment>
<dbReference type="PANTHER" id="PTHR23078:SF3">
    <property type="entry name" value="VESICLE-FUSING ATPASE"/>
    <property type="match status" value="1"/>
</dbReference>
<feature type="region of interest" description="Disordered" evidence="8">
    <location>
        <begin position="262"/>
        <end position="283"/>
    </location>
</feature>
<keyword evidence="3 6" id="KW-0547">Nucleotide-binding</keyword>
<keyword evidence="7" id="KW-0479">Metal-binding</keyword>
<dbReference type="GO" id="GO:0016887">
    <property type="term" value="F:ATP hydrolysis activity"/>
    <property type="evidence" value="ECO:0007669"/>
    <property type="project" value="InterPro"/>
</dbReference>
<comment type="caution">
    <text evidence="10">The sequence shown here is derived from an EMBL/GenBank/DDBJ whole genome shotgun (WGS) entry which is preliminary data.</text>
</comment>
<evidence type="ECO:0000256" key="4">
    <source>
        <dbReference type="ARBA" id="ARBA00022840"/>
    </source>
</evidence>
<evidence type="ECO:0000256" key="2">
    <source>
        <dbReference type="ARBA" id="ARBA00022448"/>
    </source>
</evidence>
<dbReference type="Proteomes" id="UP001165065">
    <property type="component" value="Unassembled WGS sequence"/>
</dbReference>
<evidence type="ECO:0000256" key="7">
    <source>
        <dbReference type="RuleBase" id="RU367045"/>
    </source>
</evidence>
<dbReference type="GO" id="GO:0043001">
    <property type="term" value="P:Golgi to plasma membrane protein transport"/>
    <property type="evidence" value="ECO:0007669"/>
    <property type="project" value="TreeGrafter"/>
</dbReference>
<dbReference type="SUPFAM" id="SSF52540">
    <property type="entry name" value="P-loop containing nucleoside triphosphate hydrolases"/>
    <property type="match status" value="1"/>
</dbReference>
<dbReference type="InterPro" id="IPR036188">
    <property type="entry name" value="FAD/NAD-bd_sf"/>
</dbReference>
<dbReference type="InterPro" id="IPR027417">
    <property type="entry name" value="P-loop_NTPase"/>
</dbReference>
<keyword evidence="7" id="KW-0460">Magnesium</keyword>
<dbReference type="GO" id="GO:0006891">
    <property type="term" value="P:intra-Golgi vesicle-mediated transport"/>
    <property type="evidence" value="ECO:0007669"/>
    <property type="project" value="TreeGrafter"/>
</dbReference>
<feature type="compositionally biased region" description="Pro residues" evidence="8">
    <location>
        <begin position="267"/>
        <end position="276"/>
    </location>
</feature>
<protein>
    <recommendedName>
        <fullName evidence="7">Vesicle-fusing ATPase</fullName>
        <ecNumber evidence="7">3.6.4.6</ecNumber>
    </recommendedName>
</protein>
<comment type="catalytic activity">
    <reaction evidence="7">
        <text>ATP + H2O = ADP + phosphate + H(+)</text>
        <dbReference type="Rhea" id="RHEA:13065"/>
        <dbReference type="ChEBI" id="CHEBI:15377"/>
        <dbReference type="ChEBI" id="CHEBI:15378"/>
        <dbReference type="ChEBI" id="CHEBI:30616"/>
        <dbReference type="ChEBI" id="CHEBI:43474"/>
        <dbReference type="ChEBI" id="CHEBI:456216"/>
        <dbReference type="EC" id="3.6.4.6"/>
    </reaction>
</comment>
<dbReference type="PROSITE" id="PS00674">
    <property type="entry name" value="AAA"/>
    <property type="match status" value="1"/>
</dbReference>
<dbReference type="GO" id="GO:0005795">
    <property type="term" value="C:Golgi stack"/>
    <property type="evidence" value="ECO:0007669"/>
    <property type="project" value="TreeGrafter"/>
</dbReference>